<dbReference type="Proteomes" id="UP001214530">
    <property type="component" value="Chromosome"/>
</dbReference>
<dbReference type="InterPro" id="IPR000326">
    <property type="entry name" value="PAP2/HPO"/>
</dbReference>
<dbReference type="PANTHER" id="PTHR14969">
    <property type="entry name" value="SPHINGOSINE-1-PHOSPHATE PHOSPHOHYDROLASE"/>
    <property type="match status" value="1"/>
</dbReference>
<name>A0AAJ5WAH6_9SPHI</name>
<dbReference type="SUPFAM" id="SSF48317">
    <property type="entry name" value="Acid phosphatase/Vanadium-dependent haloperoxidase"/>
    <property type="match status" value="1"/>
</dbReference>
<keyword evidence="1" id="KW-0472">Membrane</keyword>
<evidence type="ECO:0000313" key="3">
    <source>
        <dbReference type="EMBL" id="WEK21022.1"/>
    </source>
</evidence>
<dbReference type="CDD" id="cd01610">
    <property type="entry name" value="PAP2_like"/>
    <property type="match status" value="1"/>
</dbReference>
<dbReference type="InterPro" id="IPR036938">
    <property type="entry name" value="PAP2/HPO_sf"/>
</dbReference>
<sequence>MNINIINNYSKVKLSLFIVPTFFLIAIVVFLYKEDALYADRYVQIQKDCFFFLNSKLSQFPDTLLNLTQLGNEIVVLSILSIFIIYAPKIWECLISASLVSCIISISLKRIFSVPRPSMVFDNNSFVIIGKKLTGYSSLPSGHSITVFTVLTVLLFAFMPQRLKNKILWFIFIIVAGLILVFTRVGVGAHYPLDVIIGGTIGYISGLLGILINEKYKIWTWVNNKKYYPIIIGLFLICGISLVSRILSENLIIFYLSLITLVISLYKTINVYVKK</sequence>
<keyword evidence="1" id="KW-0812">Transmembrane</keyword>
<evidence type="ECO:0000313" key="4">
    <source>
        <dbReference type="Proteomes" id="UP001214530"/>
    </source>
</evidence>
<evidence type="ECO:0000259" key="2">
    <source>
        <dbReference type="SMART" id="SM00014"/>
    </source>
</evidence>
<feature type="transmembrane region" description="Helical" evidence="1">
    <location>
        <begin position="93"/>
        <end position="112"/>
    </location>
</feature>
<feature type="transmembrane region" description="Helical" evidence="1">
    <location>
        <begin position="193"/>
        <end position="212"/>
    </location>
</feature>
<dbReference type="AlphaFoldDB" id="A0AAJ5WAH6"/>
<accession>A0AAJ5WAH6</accession>
<organism evidence="3 4">
    <name type="scientific">Candidatus Pedobacter colombiensis</name>
    <dbReference type="NCBI Taxonomy" id="3121371"/>
    <lineage>
        <taxon>Bacteria</taxon>
        <taxon>Pseudomonadati</taxon>
        <taxon>Bacteroidota</taxon>
        <taxon>Sphingobacteriia</taxon>
        <taxon>Sphingobacteriales</taxon>
        <taxon>Sphingobacteriaceae</taxon>
        <taxon>Pedobacter</taxon>
    </lineage>
</organism>
<feature type="transmembrane region" description="Helical" evidence="1">
    <location>
        <begin position="64"/>
        <end position="86"/>
    </location>
</feature>
<dbReference type="SMART" id="SM00014">
    <property type="entry name" value="acidPPc"/>
    <property type="match status" value="1"/>
</dbReference>
<evidence type="ECO:0000256" key="1">
    <source>
        <dbReference type="SAM" id="Phobius"/>
    </source>
</evidence>
<dbReference type="Gene3D" id="1.20.144.10">
    <property type="entry name" value="Phosphatidic acid phosphatase type 2/haloperoxidase"/>
    <property type="match status" value="1"/>
</dbReference>
<dbReference type="EMBL" id="CP119313">
    <property type="protein sequence ID" value="WEK21022.1"/>
    <property type="molecule type" value="Genomic_DNA"/>
</dbReference>
<protein>
    <submittedName>
        <fullName evidence="3">Phosphatase PAP2 family protein</fullName>
    </submittedName>
</protein>
<feature type="transmembrane region" description="Helical" evidence="1">
    <location>
        <begin position="141"/>
        <end position="160"/>
    </location>
</feature>
<keyword evidence="1" id="KW-1133">Transmembrane helix</keyword>
<reference evidence="3" key="1">
    <citation type="submission" date="2023-03" db="EMBL/GenBank/DDBJ databases">
        <title>Andean soil-derived lignocellulolytic bacterial consortium as a source of novel taxa and putative plastic-active enzymes.</title>
        <authorList>
            <person name="Diaz-Garcia L."/>
            <person name="Chuvochina M."/>
            <person name="Feuerriegel G."/>
            <person name="Bunk B."/>
            <person name="Sproer C."/>
            <person name="Streit W.R."/>
            <person name="Rodriguez L.M."/>
            <person name="Overmann J."/>
            <person name="Jimenez D.J."/>
        </authorList>
    </citation>
    <scope>NUCLEOTIDE SEQUENCE</scope>
    <source>
        <strain evidence="3">MAG 3858</strain>
    </source>
</reference>
<gene>
    <name evidence="3" type="ORF">P0Y49_07700</name>
</gene>
<dbReference type="PANTHER" id="PTHR14969:SF13">
    <property type="entry name" value="AT30094P"/>
    <property type="match status" value="1"/>
</dbReference>
<feature type="transmembrane region" description="Helical" evidence="1">
    <location>
        <begin position="167"/>
        <end position="187"/>
    </location>
</feature>
<dbReference type="Pfam" id="PF01569">
    <property type="entry name" value="PAP2"/>
    <property type="match status" value="1"/>
</dbReference>
<feature type="transmembrane region" description="Helical" evidence="1">
    <location>
        <begin position="252"/>
        <end position="273"/>
    </location>
</feature>
<feature type="transmembrane region" description="Helical" evidence="1">
    <location>
        <begin position="227"/>
        <end position="246"/>
    </location>
</feature>
<feature type="domain" description="Phosphatidic acid phosphatase type 2/haloperoxidase" evidence="2">
    <location>
        <begin position="93"/>
        <end position="210"/>
    </location>
</feature>
<feature type="transmembrane region" description="Helical" evidence="1">
    <location>
        <begin position="12"/>
        <end position="32"/>
    </location>
</feature>
<proteinExistence type="predicted"/>